<comment type="subcellular location">
    <subcellularLocation>
        <location evidence="1">Membrane</location>
        <topology evidence="1">Multi-pass membrane protein</topology>
    </subcellularLocation>
</comment>
<reference evidence="7 8" key="1">
    <citation type="journal article" date="2018" name="Front. Microbiol.">
        <title>Genome-Wide Analysis of Corynespora cassiicola Leaf Fall Disease Putative Effectors.</title>
        <authorList>
            <person name="Lopez D."/>
            <person name="Ribeiro S."/>
            <person name="Label P."/>
            <person name="Fumanal B."/>
            <person name="Venisse J.S."/>
            <person name="Kohler A."/>
            <person name="de Oliveira R.R."/>
            <person name="Labutti K."/>
            <person name="Lipzen A."/>
            <person name="Lail K."/>
            <person name="Bauer D."/>
            <person name="Ohm R.A."/>
            <person name="Barry K.W."/>
            <person name="Spatafora J."/>
            <person name="Grigoriev I.V."/>
            <person name="Martin F.M."/>
            <person name="Pujade-Renaud V."/>
        </authorList>
    </citation>
    <scope>NUCLEOTIDE SEQUENCE [LARGE SCALE GENOMIC DNA]</scope>
    <source>
        <strain evidence="7 8">Philippines</strain>
    </source>
</reference>
<keyword evidence="8" id="KW-1185">Reference proteome</keyword>
<feature type="transmembrane region" description="Helical" evidence="5">
    <location>
        <begin position="27"/>
        <end position="47"/>
    </location>
</feature>
<dbReference type="AlphaFoldDB" id="A0A2T2NVJ1"/>
<feature type="transmembrane region" description="Helical" evidence="5">
    <location>
        <begin position="68"/>
        <end position="86"/>
    </location>
</feature>
<feature type="non-terminal residue" evidence="7">
    <location>
        <position position="1"/>
    </location>
</feature>
<sequence length="146" mass="15941">LMIGTVVLLATGLQQAAQGLSWTSQRVFILLVLSGPFAAAFFAWQWYATMRRTNSEPVFPWRICESHIQLGLIVCVHARTIHYVFVAQIPQRLTTVNSLSSFDAGVRLLAFAALVPTGSAIAGALVGKLKVPPCWMVLSEPCSCHE</sequence>
<gene>
    <name evidence="7" type="ORF">BS50DRAFT_664443</name>
</gene>
<evidence type="ECO:0000256" key="2">
    <source>
        <dbReference type="ARBA" id="ARBA00022692"/>
    </source>
</evidence>
<evidence type="ECO:0000313" key="7">
    <source>
        <dbReference type="EMBL" id="PSN69461.1"/>
    </source>
</evidence>
<evidence type="ECO:0000313" key="8">
    <source>
        <dbReference type="Proteomes" id="UP000240883"/>
    </source>
</evidence>
<feature type="signal peptide" evidence="6">
    <location>
        <begin position="1"/>
        <end position="19"/>
    </location>
</feature>
<evidence type="ECO:0008006" key="9">
    <source>
        <dbReference type="Google" id="ProtNLM"/>
    </source>
</evidence>
<name>A0A2T2NVJ1_CORCC</name>
<dbReference type="PANTHER" id="PTHR23501">
    <property type="entry name" value="MAJOR FACILITATOR SUPERFAMILY"/>
    <property type="match status" value="1"/>
</dbReference>
<keyword evidence="2 5" id="KW-0812">Transmembrane</keyword>
<feature type="chain" id="PRO_5015681308" description="MFS general substrate transporter" evidence="6">
    <location>
        <begin position="20"/>
        <end position="146"/>
    </location>
</feature>
<dbReference type="GO" id="GO:0022857">
    <property type="term" value="F:transmembrane transporter activity"/>
    <property type="evidence" value="ECO:0007669"/>
    <property type="project" value="TreeGrafter"/>
</dbReference>
<dbReference type="Proteomes" id="UP000240883">
    <property type="component" value="Unassembled WGS sequence"/>
</dbReference>
<proteinExistence type="predicted"/>
<feature type="transmembrane region" description="Helical" evidence="5">
    <location>
        <begin position="106"/>
        <end position="126"/>
    </location>
</feature>
<accession>A0A2T2NVJ1</accession>
<organism evidence="7 8">
    <name type="scientific">Corynespora cassiicola Philippines</name>
    <dbReference type="NCBI Taxonomy" id="1448308"/>
    <lineage>
        <taxon>Eukaryota</taxon>
        <taxon>Fungi</taxon>
        <taxon>Dikarya</taxon>
        <taxon>Ascomycota</taxon>
        <taxon>Pezizomycotina</taxon>
        <taxon>Dothideomycetes</taxon>
        <taxon>Pleosporomycetidae</taxon>
        <taxon>Pleosporales</taxon>
        <taxon>Corynesporascaceae</taxon>
        <taxon>Corynespora</taxon>
    </lineage>
</organism>
<dbReference type="EMBL" id="KZ678133">
    <property type="protein sequence ID" value="PSN69461.1"/>
    <property type="molecule type" value="Genomic_DNA"/>
</dbReference>
<evidence type="ECO:0000256" key="3">
    <source>
        <dbReference type="ARBA" id="ARBA00022989"/>
    </source>
</evidence>
<keyword evidence="4 5" id="KW-0472">Membrane</keyword>
<protein>
    <recommendedName>
        <fullName evidence="9">MFS general substrate transporter</fullName>
    </recommendedName>
</protein>
<evidence type="ECO:0000256" key="1">
    <source>
        <dbReference type="ARBA" id="ARBA00004141"/>
    </source>
</evidence>
<keyword evidence="3 5" id="KW-1133">Transmembrane helix</keyword>
<evidence type="ECO:0000256" key="4">
    <source>
        <dbReference type="ARBA" id="ARBA00023136"/>
    </source>
</evidence>
<dbReference type="PANTHER" id="PTHR23501:SF43">
    <property type="entry name" value="MULTIDRUG TRANSPORTER, PUTATIVE (AFU_ORTHOLOGUE AFUA_6G03040)-RELATED"/>
    <property type="match status" value="1"/>
</dbReference>
<evidence type="ECO:0000256" key="6">
    <source>
        <dbReference type="SAM" id="SignalP"/>
    </source>
</evidence>
<evidence type="ECO:0000256" key="5">
    <source>
        <dbReference type="SAM" id="Phobius"/>
    </source>
</evidence>
<dbReference type="GO" id="GO:0005886">
    <property type="term" value="C:plasma membrane"/>
    <property type="evidence" value="ECO:0007669"/>
    <property type="project" value="TreeGrafter"/>
</dbReference>
<keyword evidence="6" id="KW-0732">Signal</keyword>